<accession>A0A272ETD9</accession>
<dbReference type="RefSeq" id="WP_095524430.1">
    <property type="nucleotide sequence ID" value="NZ_MDUX01000022.1"/>
</dbReference>
<evidence type="ECO:0000313" key="3">
    <source>
        <dbReference type="Proteomes" id="UP000216107"/>
    </source>
</evidence>
<protein>
    <submittedName>
        <fullName evidence="2">Reactive intermediate/imine deaminase</fullName>
    </submittedName>
    <submittedName>
        <fullName evidence="1">RidA family protein</fullName>
    </submittedName>
</protein>
<evidence type="ECO:0000313" key="1">
    <source>
        <dbReference type="EMBL" id="KAF7599360.1"/>
    </source>
</evidence>
<reference evidence="2 3" key="2">
    <citation type="submission" date="2017-07" db="EMBL/GenBank/DDBJ databases">
        <title>Candidatus Dactylopiibacterium carminicum, a nitrogen-fixing symbiont of the cochineal insect Dactylopius coccus and Dactylopius opuntiae (Hemiptera: Coccoidea: Dactylopiidae).</title>
        <authorList>
            <person name="Vera A."/>
        </authorList>
    </citation>
    <scope>NUCLEOTIDE SEQUENCE [LARGE SCALE GENOMIC DNA]</scope>
    <source>
        <strain evidence="2 3">NFDCM</strain>
    </source>
</reference>
<dbReference type="Pfam" id="PF01042">
    <property type="entry name" value="Ribonuc_L-PSP"/>
    <property type="match status" value="1"/>
</dbReference>
<sequence length="123" mass="13514">MPQHIALPPYDRYGISTFVVSNGQVQISHFGATKDADGQRLTTIEAQTAETFAHLRDALGEIGLGLQDMLKVTVILRNIEDFNGMHRAWLQYFPENAPARTTITSAFVSEAVLIQIDGVAASR</sequence>
<gene>
    <name evidence="1" type="ORF">BGI27_08330</name>
    <name evidence="2" type="ORF">CGU29_07980</name>
</gene>
<dbReference type="InterPro" id="IPR035959">
    <property type="entry name" value="RutC-like_sf"/>
</dbReference>
<dbReference type="Proteomes" id="UP000623509">
    <property type="component" value="Unassembled WGS sequence"/>
</dbReference>
<comment type="caution">
    <text evidence="2">The sequence shown here is derived from an EMBL/GenBank/DDBJ whole genome shotgun (WGS) entry which is preliminary data.</text>
</comment>
<keyword evidence="4" id="KW-1185">Reference proteome</keyword>
<dbReference type="PANTHER" id="PTHR11803">
    <property type="entry name" value="2-IMINOBUTANOATE/2-IMINOPROPANOATE DEAMINASE RIDA"/>
    <property type="match status" value="1"/>
</dbReference>
<dbReference type="AlphaFoldDB" id="A0A272ETD9"/>
<organism evidence="2 3">
    <name type="scientific">Candidatus Dactylopiibacterium carminicum</name>
    <dbReference type="NCBI Taxonomy" id="857335"/>
    <lineage>
        <taxon>Bacteria</taxon>
        <taxon>Pseudomonadati</taxon>
        <taxon>Pseudomonadota</taxon>
        <taxon>Betaproteobacteria</taxon>
        <taxon>Rhodocyclales</taxon>
        <taxon>Rhodocyclaceae</taxon>
        <taxon>Candidatus Dactylopiibacterium</taxon>
    </lineage>
</organism>
<evidence type="ECO:0000313" key="2">
    <source>
        <dbReference type="EMBL" id="PAS93369.1"/>
    </source>
</evidence>
<dbReference type="InterPro" id="IPR006175">
    <property type="entry name" value="YjgF/YER057c/UK114"/>
</dbReference>
<dbReference type="PANTHER" id="PTHR11803:SF39">
    <property type="entry name" value="2-IMINOBUTANOATE_2-IMINOPROPANOATE DEAMINASE"/>
    <property type="match status" value="1"/>
</dbReference>
<dbReference type="OrthoDB" id="9803101at2"/>
<dbReference type="EMBL" id="MDUX01000022">
    <property type="protein sequence ID" value="KAF7599360.1"/>
    <property type="molecule type" value="Genomic_DNA"/>
</dbReference>
<evidence type="ECO:0000313" key="4">
    <source>
        <dbReference type="Proteomes" id="UP000623509"/>
    </source>
</evidence>
<dbReference type="EMBL" id="NMRN01000018">
    <property type="protein sequence ID" value="PAS93369.1"/>
    <property type="molecule type" value="Genomic_DNA"/>
</dbReference>
<dbReference type="GO" id="GO:0019239">
    <property type="term" value="F:deaminase activity"/>
    <property type="evidence" value="ECO:0007669"/>
    <property type="project" value="TreeGrafter"/>
</dbReference>
<dbReference type="CDD" id="cd00448">
    <property type="entry name" value="YjgF_YER057c_UK114_family"/>
    <property type="match status" value="1"/>
</dbReference>
<reference evidence="1 4" key="1">
    <citation type="submission" date="2016-08" db="EMBL/GenBank/DDBJ databases">
        <title>Candidatus Dactylopiibacterium carminicum genome sequence.</title>
        <authorList>
            <person name="Ramirez-Puebla S.T."/>
            <person name="Ormeno-Orrillo E."/>
            <person name="Vera-Ponce De Leon A."/>
            <person name="Luis L."/>
            <person name="Sanchez-Flores A."/>
            <person name="Monica R."/>
            <person name="Martinez-Romero E."/>
        </authorList>
    </citation>
    <scope>NUCLEOTIDE SEQUENCE [LARGE SCALE GENOMIC DNA]</scope>
    <source>
        <strain evidence="1">END1</strain>
    </source>
</reference>
<dbReference type="GO" id="GO:0005829">
    <property type="term" value="C:cytosol"/>
    <property type="evidence" value="ECO:0007669"/>
    <property type="project" value="TreeGrafter"/>
</dbReference>
<dbReference type="Proteomes" id="UP000216107">
    <property type="component" value="Unassembled WGS sequence"/>
</dbReference>
<dbReference type="SUPFAM" id="SSF55298">
    <property type="entry name" value="YjgF-like"/>
    <property type="match status" value="1"/>
</dbReference>
<dbReference type="Gene3D" id="3.30.1330.40">
    <property type="entry name" value="RutC-like"/>
    <property type="match status" value="1"/>
</dbReference>
<proteinExistence type="predicted"/>
<name>A0A272ETD9_9RHOO</name>